<dbReference type="GO" id="GO:0005634">
    <property type="term" value="C:nucleus"/>
    <property type="evidence" value="ECO:0007669"/>
    <property type="project" value="UniProtKB-SubCell"/>
</dbReference>
<reference evidence="8 9" key="1">
    <citation type="journal article" date="2017" name="Int. J. Parasitol.">
        <title>The genome of the protozoan parasite Cystoisospora suis and a reverse vaccinology approach to identify vaccine candidates.</title>
        <authorList>
            <person name="Palmieri N."/>
            <person name="Shrestha A."/>
            <person name="Ruttkowski B."/>
            <person name="Beck T."/>
            <person name="Vogl C."/>
            <person name="Tomley F."/>
            <person name="Blake D.P."/>
            <person name="Joachim A."/>
        </authorList>
    </citation>
    <scope>NUCLEOTIDE SEQUENCE [LARGE SCALE GENOMIC DNA]</scope>
    <source>
        <strain evidence="8 9">Wien I</strain>
    </source>
</reference>
<organism evidence="8 9">
    <name type="scientific">Cystoisospora suis</name>
    <dbReference type="NCBI Taxonomy" id="483139"/>
    <lineage>
        <taxon>Eukaryota</taxon>
        <taxon>Sar</taxon>
        <taxon>Alveolata</taxon>
        <taxon>Apicomplexa</taxon>
        <taxon>Conoidasida</taxon>
        <taxon>Coccidia</taxon>
        <taxon>Eucoccidiorida</taxon>
        <taxon>Eimeriorina</taxon>
        <taxon>Sarcocystidae</taxon>
        <taxon>Cystoisospora</taxon>
    </lineage>
</organism>
<evidence type="ECO:0000256" key="3">
    <source>
        <dbReference type="ARBA" id="ARBA00021704"/>
    </source>
</evidence>
<dbReference type="RefSeq" id="XP_067923637.1">
    <property type="nucleotide sequence ID" value="XM_068064387.1"/>
</dbReference>
<evidence type="ECO:0000256" key="2">
    <source>
        <dbReference type="ARBA" id="ARBA00008320"/>
    </source>
</evidence>
<accession>A0A2C6L1D7</accession>
<sequence>MTSNPLFDDEAAAVPGTASRGAAKSGDIGRSVNSRPSPSSSYFSSKDMPSFLQVVKPKATRSSSLSQASRVSSSSHSKLSDSAPTPPASAPPGETCLPSRHRQHNADSVVAEGQFVVLVTSQGRRFVVRVPEEEKLNPSDHTGENPKPGQQDTSQAEKQTTTDPDGNKPRKDSCAPSLMKKRRDTGEKQKLGWFSSSSSSPSDFPLEQLIGHPFYSSFLLRQGVWILDEDESAGIADLLTDRAHGQRGQQAEEEGEELNEEEEKDDDEEEEETGEVQHEDLRRTKKPRRGLEETFCSGEEAIMADNRDLLDDNASQQLTAARIECLRAQGIKGEELIGLLVASSSSFRRKTKFSQEKYIRKKMARHLERITVLPATVREVCEAYYVTDPVKISHLRFDYLSSLLIQANLSPGSRALVFDHAMGLVTGAVALRLCGAGRVWRITDRGCSDKINAELNLSATVRDTIFNIPLEAAERWEMKRQQRRKECPTSDTPHASGEPSSREGDQSEEGRGAPVSRFHTELEDLYDGGVDSAIIVLGLKKAIKTTPADALPFLRQLGHRLALLAFKLLRPEGSLVVFCHNWEVASAIHAAANGSREFVHVQMQEFFLREQQVGSHLLFTPCILPRRTHPVMNSSLPLVSGFLVSAIRMQPESAS</sequence>
<keyword evidence="5" id="KW-0539">Nucleus</keyword>
<feature type="compositionally biased region" description="Polar residues" evidence="7">
    <location>
        <begin position="148"/>
        <end position="164"/>
    </location>
</feature>
<feature type="compositionally biased region" description="Basic and acidic residues" evidence="7">
    <location>
        <begin position="479"/>
        <end position="488"/>
    </location>
</feature>
<evidence type="ECO:0000256" key="4">
    <source>
        <dbReference type="ARBA" id="ARBA00022694"/>
    </source>
</evidence>
<dbReference type="PANTHER" id="PTHR12945">
    <property type="entry name" value="TRANSLATION INITIATION FACTOR EIF3-RELATED"/>
    <property type="match status" value="1"/>
</dbReference>
<comment type="similarity">
    <text evidence="2">Belongs to the TRM6/GCD10 family.</text>
</comment>
<dbReference type="GO" id="GO:0031515">
    <property type="term" value="C:tRNA (m1A) methyltransferase complex"/>
    <property type="evidence" value="ECO:0007669"/>
    <property type="project" value="InterPro"/>
</dbReference>
<evidence type="ECO:0000256" key="7">
    <source>
        <dbReference type="SAM" id="MobiDB-lite"/>
    </source>
</evidence>
<dbReference type="InterPro" id="IPR017423">
    <property type="entry name" value="TRM6"/>
</dbReference>
<keyword evidence="4" id="KW-0819">tRNA processing</keyword>
<gene>
    <name evidence="8" type="ORF">CSUI_004194</name>
</gene>
<keyword evidence="8" id="KW-0396">Initiation factor</keyword>
<dbReference type="Proteomes" id="UP000221165">
    <property type="component" value="Unassembled WGS sequence"/>
</dbReference>
<feature type="region of interest" description="Disordered" evidence="7">
    <location>
        <begin position="127"/>
        <end position="202"/>
    </location>
</feature>
<feature type="region of interest" description="Disordered" evidence="7">
    <location>
        <begin position="479"/>
        <end position="514"/>
    </location>
</feature>
<protein>
    <recommendedName>
        <fullName evidence="3">tRNA (adenine(58)-N(1))-methyltransferase non-catalytic subunit TRM6</fullName>
    </recommendedName>
    <alternativeName>
        <fullName evidence="6">tRNA(m1A58)-methyltransferase subunit TRM6</fullName>
    </alternativeName>
</protein>
<feature type="compositionally biased region" description="Basic and acidic residues" evidence="7">
    <location>
        <begin position="130"/>
        <end position="144"/>
    </location>
</feature>
<keyword evidence="8" id="KW-0648">Protein biosynthesis</keyword>
<dbReference type="PANTHER" id="PTHR12945:SF0">
    <property type="entry name" value="TRNA (ADENINE(58)-N(1))-METHYLTRANSFERASE NON-CATALYTIC SUBUNIT TRM6"/>
    <property type="match status" value="1"/>
</dbReference>
<keyword evidence="9" id="KW-1185">Reference proteome</keyword>
<dbReference type="AlphaFoldDB" id="A0A2C6L1D7"/>
<evidence type="ECO:0000256" key="1">
    <source>
        <dbReference type="ARBA" id="ARBA00004123"/>
    </source>
</evidence>
<dbReference type="Pfam" id="PF04189">
    <property type="entry name" value="Gcd10p"/>
    <property type="match status" value="1"/>
</dbReference>
<feature type="compositionally biased region" description="Basic and acidic residues" evidence="7">
    <location>
        <begin position="500"/>
        <end position="511"/>
    </location>
</feature>
<evidence type="ECO:0000256" key="6">
    <source>
        <dbReference type="ARBA" id="ARBA00032319"/>
    </source>
</evidence>
<proteinExistence type="inferred from homology"/>
<feature type="compositionally biased region" description="Low complexity" evidence="7">
    <location>
        <begin position="62"/>
        <end position="83"/>
    </location>
</feature>
<feature type="region of interest" description="Disordered" evidence="7">
    <location>
        <begin position="243"/>
        <end position="285"/>
    </location>
</feature>
<evidence type="ECO:0000313" key="8">
    <source>
        <dbReference type="EMBL" id="PHJ21958.1"/>
    </source>
</evidence>
<dbReference type="GO" id="GO:0003743">
    <property type="term" value="F:translation initiation factor activity"/>
    <property type="evidence" value="ECO:0007669"/>
    <property type="project" value="UniProtKB-KW"/>
</dbReference>
<dbReference type="GO" id="GO:0030488">
    <property type="term" value="P:tRNA methylation"/>
    <property type="evidence" value="ECO:0007669"/>
    <property type="project" value="InterPro"/>
</dbReference>
<dbReference type="VEuPathDB" id="ToxoDB:CSUI_004194"/>
<feature type="region of interest" description="Disordered" evidence="7">
    <location>
        <begin position="1"/>
        <end position="108"/>
    </location>
</feature>
<name>A0A2C6L1D7_9APIC</name>
<dbReference type="GeneID" id="94427598"/>
<feature type="compositionally biased region" description="Acidic residues" evidence="7">
    <location>
        <begin position="251"/>
        <end position="274"/>
    </location>
</feature>
<feature type="compositionally biased region" description="Low complexity" evidence="7">
    <location>
        <begin position="31"/>
        <end position="50"/>
    </location>
</feature>
<comment type="subcellular location">
    <subcellularLocation>
        <location evidence="1">Nucleus</location>
    </subcellularLocation>
</comment>
<evidence type="ECO:0000313" key="9">
    <source>
        <dbReference type="Proteomes" id="UP000221165"/>
    </source>
</evidence>
<comment type="caution">
    <text evidence="8">The sequence shown here is derived from an EMBL/GenBank/DDBJ whole genome shotgun (WGS) entry which is preliminary data.</text>
</comment>
<dbReference type="EMBL" id="MIGC01001933">
    <property type="protein sequence ID" value="PHJ21958.1"/>
    <property type="molecule type" value="Genomic_DNA"/>
</dbReference>
<dbReference type="OrthoDB" id="10254665at2759"/>
<evidence type="ECO:0000256" key="5">
    <source>
        <dbReference type="ARBA" id="ARBA00023242"/>
    </source>
</evidence>